<dbReference type="EMBL" id="BPLR01015374">
    <property type="protein sequence ID" value="GIY75663.1"/>
    <property type="molecule type" value="Genomic_DNA"/>
</dbReference>
<gene>
    <name evidence="1" type="ORF">CEXT_18311</name>
</gene>
<evidence type="ECO:0000313" key="2">
    <source>
        <dbReference type="Proteomes" id="UP001054945"/>
    </source>
</evidence>
<comment type="caution">
    <text evidence="1">The sequence shown here is derived from an EMBL/GenBank/DDBJ whole genome shotgun (WGS) entry which is preliminary data.</text>
</comment>
<keyword evidence="2" id="KW-1185">Reference proteome</keyword>
<evidence type="ECO:0000313" key="1">
    <source>
        <dbReference type="EMBL" id="GIY75663.1"/>
    </source>
</evidence>
<protein>
    <submittedName>
        <fullName evidence="1">Uncharacterized protein</fullName>
    </submittedName>
</protein>
<name>A0AAV4W1V8_CAEEX</name>
<accession>A0AAV4W1V8</accession>
<organism evidence="1 2">
    <name type="scientific">Caerostris extrusa</name>
    <name type="common">Bark spider</name>
    <name type="synonym">Caerostris bankana</name>
    <dbReference type="NCBI Taxonomy" id="172846"/>
    <lineage>
        <taxon>Eukaryota</taxon>
        <taxon>Metazoa</taxon>
        <taxon>Ecdysozoa</taxon>
        <taxon>Arthropoda</taxon>
        <taxon>Chelicerata</taxon>
        <taxon>Arachnida</taxon>
        <taxon>Araneae</taxon>
        <taxon>Araneomorphae</taxon>
        <taxon>Entelegynae</taxon>
        <taxon>Araneoidea</taxon>
        <taxon>Araneidae</taxon>
        <taxon>Caerostris</taxon>
    </lineage>
</organism>
<dbReference type="Proteomes" id="UP001054945">
    <property type="component" value="Unassembled WGS sequence"/>
</dbReference>
<reference evidence="1 2" key="1">
    <citation type="submission" date="2021-06" db="EMBL/GenBank/DDBJ databases">
        <title>Caerostris extrusa draft genome.</title>
        <authorList>
            <person name="Kono N."/>
            <person name="Arakawa K."/>
        </authorList>
    </citation>
    <scope>NUCLEOTIDE SEQUENCE [LARGE SCALE GENOMIC DNA]</scope>
</reference>
<proteinExistence type="predicted"/>
<sequence>MEIYLQPDSMEGFEGGGIVVIKPPCSEGIQNGLFTLLSLPAERARGKSDAFLVHRWAIEVCVTWRISDEKHEFKSGH</sequence>
<dbReference type="AlphaFoldDB" id="A0AAV4W1V8"/>